<evidence type="ECO:0000256" key="1">
    <source>
        <dbReference type="SAM" id="Phobius"/>
    </source>
</evidence>
<keyword evidence="1" id="KW-1133">Transmembrane helix</keyword>
<keyword evidence="1" id="KW-0812">Transmembrane</keyword>
<dbReference type="EMBL" id="CP108222">
    <property type="protein sequence ID" value="WTT16096.1"/>
    <property type="molecule type" value="Genomic_DNA"/>
</dbReference>
<organism evidence="2">
    <name type="scientific">Streptomyces sp. NBC_00093</name>
    <dbReference type="NCBI Taxonomy" id="2975649"/>
    <lineage>
        <taxon>Bacteria</taxon>
        <taxon>Bacillati</taxon>
        <taxon>Actinomycetota</taxon>
        <taxon>Actinomycetes</taxon>
        <taxon>Kitasatosporales</taxon>
        <taxon>Streptomycetaceae</taxon>
        <taxon>Streptomyces</taxon>
    </lineage>
</organism>
<keyword evidence="1" id="KW-0472">Membrane</keyword>
<evidence type="ECO:0008006" key="3">
    <source>
        <dbReference type="Google" id="ProtNLM"/>
    </source>
</evidence>
<gene>
    <name evidence="2" type="ORF">OHA22_11420</name>
</gene>
<name>A0AAU1ZUL9_9ACTN</name>
<accession>A0AAU1ZUL9</accession>
<reference evidence="2" key="1">
    <citation type="submission" date="2022-10" db="EMBL/GenBank/DDBJ databases">
        <title>The complete genomes of actinobacterial strains from the NBC collection.</title>
        <authorList>
            <person name="Joergensen T.S."/>
            <person name="Alvarez Arevalo M."/>
            <person name="Sterndorff E.B."/>
            <person name="Faurdal D."/>
            <person name="Vuksanovic O."/>
            <person name="Mourched A.-S."/>
            <person name="Charusanti P."/>
            <person name="Shaw S."/>
            <person name="Blin K."/>
            <person name="Weber T."/>
        </authorList>
    </citation>
    <scope>NUCLEOTIDE SEQUENCE</scope>
    <source>
        <strain evidence="2">NBC_00093</strain>
    </source>
</reference>
<dbReference type="AlphaFoldDB" id="A0AAU1ZUL9"/>
<protein>
    <recommendedName>
        <fullName evidence="3">DUF58 domain-containing protein</fullName>
    </recommendedName>
</protein>
<sequence>MTETGAAVALGDRVRCVRARGRAVAAVLAVAAVTTVVLWVTDLAPGWLAPALSAVVTAALVEETVRLQRRRIPRGDPVDFHVTVMNAHYLLVPAEGGEPRRVVPSSGHTVRLYVTAPERTVVLAGLRVVVLERRPPRGEFSPHFGALPIRAYTVLLDEDPPRIEPHGEDTPATFSYTVGPDDPETFELRVETERWQVAWELELDWVCGRRAGTIRVDLAGHPFRTAARPPRGLIREDGE</sequence>
<evidence type="ECO:0000313" key="2">
    <source>
        <dbReference type="EMBL" id="WTT16096.1"/>
    </source>
</evidence>
<feature type="transmembrane region" description="Helical" evidence="1">
    <location>
        <begin position="23"/>
        <end position="41"/>
    </location>
</feature>
<proteinExistence type="predicted"/>